<dbReference type="PANTHER" id="PTHR30558:SF3">
    <property type="entry name" value="BIOPOLYMER TRANSPORT PROTEIN EXBD-RELATED"/>
    <property type="match status" value="1"/>
</dbReference>
<reference evidence="9" key="1">
    <citation type="journal article" date="2019" name="Int. J. Syst. Evol. Microbiol.">
        <title>The Global Catalogue of Microorganisms (GCM) 10K type strain sequencing project: providing services to taxonomists for standard genome sequencing and annotation.</title>
        <authorList>
            <consortium name="The Broad Institute Genomics Platform"/>
            <consortium name="The Broad Institute Genome Sequencing Center for Infectious Disease"/>
            <person name="Wu L."/>
            <person name="Ma J."/>
        </authorList>
    </citation>
    <scope>NUCLEOTIDE SEQUENCE [LARGE SCALE GENOMIC DNA]</scope>
    <source>
        <strain evidence="9">CCUG 62215</strain>
    </source>
</reference>
<dbReference type="RefSeq" id="WP_386127137.1">
    <property type="nucleotide sequence ID" value="NZ_JBHTJL010000003.1"/>
</dbReference>
<evidence type="ECO:0000256" key="5">
    <source>
        <dbReference type="ARBA" id="ARBA00022989"/>
    </source>
</evidence>
<sequence>MRDSRRQAPTVNAGSMADIAFLLLIFFLVTTTISADKGILRKLPAECLTPDCNIEVNDRNVLEIFINRNNELMVEGELIEVSDLKTLAIDFIDNDGANQCDYCNGKQLETSSDKPQDAIISLKHDSETSYGTFIDVQDEISKAYLKLRTAYAKSKFNKLPEGLTKDELIEVKKAYPFILSEVQLDRNQ</sequence>
<evidence type="ECO:0000256" key="4">
    <source>
        <dbReference type="ARBA" id="ARBA00022692"/>
    </source>
</evidence>
<evidence type="ECO:0000256" key="6">
    <source>
        <dbReference type="ARBA" id="ARBA00023136"/>
    </source>
</evidence>
<dbReference type="EMBL" id="JBHTJL010000003">
    <property type="protein sequence ID" value="MFD1061846.1"/>
    <property type="molecule type" value="Genomic_DNA"/>
</dbReference>
<accession>A0ABW3N2T6</accession>
<protein>
    <submittedName>
        <fullName evidence="8">ExbD/TolR family protein</fullName>
    </submittedName>
</protein>
<evidence type="ECO:0000313" key="8">
    <source>
        <dbReference type="EMBL" id="MFD1061846.1"/>
    </source>
</evidence>
<evidence type="ECO:0000256" key="7">
    <source>
        <dbReference type="RuleBase" id="RU003879"/>
    </source>
</evidence>
<keyword evidence="3" id="KW-1003">Cell membrane</keyword>
<evidence type="ECO:0000313" key="9">
    <source>
        <dbReference type="Proteomes" id="UP001597013"/>
    </source>
</evidence>
<keyword evidence="5" id="KW-1133">Transmembrane helix</keyword>
<evidence type="ECO:0000256" key="1">
    <source>
        <dbReference type="ARBA" id="ARBA00004162"/>
    </source>
</evidence>
<dbReference type="Proteomes" id="UP001597013">
    <property type="component" value="Unassembled WGS sequence"/>
</dbReference>
<evidence type="ECO:0000256" key="3">
    <source>
        <dbReference type="ARBA" id="ARBA00022475"/>
    </source>
</evidence>
<dbReference type="Pfam" id="PF02472">
    <property type="entry name" value="ExbD"/>
    <property type="match status" value="1"/>
</dbReference>
<name>A0ABW3N2T6_9FLAO</name>
<comment type="subcellular location">
    <subcellularLocation>
        <location evidence="1">Cell membrane</location>
        <topology evidence="1">Single-pass membrane protein</topology>
    </subcellularLocation>
    <subcellularLocation>
        <location evidence="7">Cell membrane</location>
        <topology evidence="7">Single-pass type II membrane protein</topology>
    </subcellularLocation>
</comment>
<comment type="similarity">
    <text evidence="2 7">Belongs to the ExbD/TolR family.</text>
</comment>
<evidence type="ECO:0000256" key="2">
    <source>
        <dbReference type="ARBA" id="ARBA00005811"/>
    </source>
</evidence>
<keyword evidence="7" id="KW-0813">Transport</keyword>
<dbReference type="InterPro" id="IPR003400">
    <property type="entry name" value="ExbD"/>
</dbReference>
<gene>
    <name evidence="8" type="ORF">ACFQ1Q_01210</name>
</gene>
<comment type="caution">
    <text evidence="8">The sequence shown here is derived from an EMBL/GenBank/DDBJ whole genome shotgun (WGS) entry which is preliminary data.</text>
</comment>
<keyword evidence="9" id="KW-1185">Reference proteome</keyword>
<dbReference type="PANTHER" id="PTHR30558">
    <property type="entry name" value="EXBD MEMBRANE COMPONENT OF PMF-DRIVEN MACROMOLECULE IMPORT SYSTEM"/>
    <property type="match status" value="1"/>
</dbReference>
<keyword evidence="7" id="KW-0653">Protein transport</keyword>
<organism evidence="8 9">
    <name type="scientific">Winogradskyella litorisediminis</name>
    <dbReference type="NCBI Taxonomy" id="1156618"/>
    <lineage>
        <taxon>Bacteria</taxon>
        <taxon>Pseudomonadati</taxon>
        <taxon>Bacteroidota</taxon>
        <taxon>Flavobacteriia</taxon>
        <taxon>Flavobacteriales</taxon>
        <taxon>Flavobacteriaceae</taxon>
        <taxon>Winogradskyella</taxon>
    </lineage>
</organism>
<keyword evidence="6" id="KW-0472">Membrane</keyword>
<keyword evidence="4 7" id="KW-0812">Transmembrane</keyword>
<proteinExistence type="inferred from homology"/>